<comment type="cofactor">
    <cofactor evidence="1">
        <name>Zn(2+)</name>
        <dbReference type="ChEBI" id="CHEBI:29105"/>
    </cofactor>
</comment>
<keyword evidence="9 18" id="KW-0732">Signal</keyword>
<evidence type="ECO:0000256" key="7">
    <source>
        <dbReference type="ARBA" id="ARBA00022670"/>
    </source>
</evidence>
<feature type="chain" id="PRO_5027745103" evidence="18">
    <location>
        <begin position="25"/>
        <end position="422"/>
    </location>
</feature>
<dbReference type="CDD" id="cd03860">
    <property type="entry name" value="M14_CP_A-B_like"/>
    <property type="match status" value="1"/>
</dbReference>
<dbReference type="OrthoDB" id="3626597at2759"/>
<feature type="active site" description="Proton donor/acceptor" evidence="17">
    <location>
        <position position="386"/>
    </location>
</feature>
<dbReference type="InParanoid" id="A0A6P8J2W6"/>
<dbReference type="Gene3D" id="3.30.70.340">
    <property type="entry name" value="Metallocarboxypeptidase-like"/>
    <property type="match status" value="1"/>
</dbReference>
<keyword evidence="10" id="KW-0378">Hydrolase</keyword>
<evidence type="ECO:0000256" key="18">
    <source>
        <dbReference type="SAM" id="SignalP"/>
    </source>
</evidence>
<evidence type="ECO:0000256" key="2">
    <source>
        <dbReference type="ARBA" id="ARBA00003091"/>
    </source>
</evidence>
<evidence type="ECO:0000256" key="17">
    <source>
        <dbReference type="PROSITE-ProRule" id="PRU01379"/>
    </source>
</evidence>
<evidence type="ECO:0000256" key="16">
    <source>
        <dbReference type="ARBA" id="ARBA00057299"/>
    </source>
</evidence>
<dbReference type="GO" id="GO:0004181">
    <property type="term" value="F:metallocarboxypeptidase activity"/>
    <property type="evidence" value="ECO:0007669"/>
    <property type="project" value="InterPro"/>
</dbReference>
<organism evidence="20 21">
    <name type="scientific">Actinia tenebrosa</name>
    <name type="common">Australian red waratah sea anemone</name>
    <dbReference type="NCBI Taxonomy" id="6105"/>
    <lineage>
        <taxon>Eukaryota</taxon>
        <taxon>Metazoa</taxon>
        <taxon>Cnidaria</taxon>
        <taxon>Anthozoa</taxon>
        <taxon>Hexacorallia</taxon>
        <taxon>Actiniaria</taxon>
        <taxon>Actiniidae</taxon>
        <taxon>Actinia</taxon>
    </lineage>
</organism>
<comment type="function">
    <text evidence="2">Extracellular metalloprotease that contributes to pathogenicity.</text>
</comment>
<keyword evidence="6" id="KW-0121">Carboxypeptidase</keyword>
<dbReference type="GO" id="GO:0006508">
    <property type="term" value="P:proteolysis"/>
    <property type="evidence" value="ECO:0007669"/>
    <property type="project" value="UniProtKB-KW"/>
</dbReference>
<evidence type="ECO:0000256" key="5">
    <source>
        <dbReference type="ARBA" id="ARBA00022525"/>
    </source>
</evidence>
<dbReference type="AlphaFoldDB" id="A0A6P8J2W6"/>
<evidence type="ECO:0000313" key="20">
    <source>
        <dbReference type="Proteomes" id="UP000515163"/>
    </source>
</evidence>
<keyword evidence="5" id="KW-0964">Secreted</keyword>
<name>A0A6P8J2W6_ACTTE</name>
<dbReference type="SMART" id="SM00631">
    <property type="entry name" value="Zn_pept"/>
    <property type="match status" value="1"/>
</dbReference>
<evidence type="ECO:0000256" key="1">
    <source>
        <dbReference type="ARBA" id="ARBA00001947"/>
    </source>
</evidence>
<comment type="function">
    <text evidence="16">Involved in the digestion of the blood meal.</text>
</comment>
<keyword evidence="7" id="KW-0645">Protease</keyword>
<evidence type="ECO:0000313" key="21">
    <source>
        <dbReference type="RefSeq" id="XP_031572403.1"/>
    </source>
</evidence>
<feature type="signal peptide" evidence="18">
    <location>
        <begin position="1"/>
        <end position="24"/>
    </location>
</feature>
<keyword evidence="13" id="KW-0482">Metalloprotease</keyword>
<sequence>MARAIDHLIISTAIVLMISQAAVGRRKTYYGDRVLRVTPKTEAALKFLNGLVEDDQNYELDFWTFPSFIARPVDVHVSRSKCKQFERLLQQNNVPFKVRLRNLQRLVNMEGMRLRSGRNFDSSFHSYQQIESEMRRLSQLHNNTIARVSSIGKTYEGRHIYLIQISANQTKNKPILFLNCGIHSREWISISTCMYLARRLVNNYERDSQIRKLIEKLEWIILPIINVDGYLYTRNRDRMWRKNKSPSVDGCMGADLNRNFNHNWGGVGSAPNKPCSPIYPGPRAFSEVETRNVAKFLYSRRKRIRGYVDFHSYGQLWMSPWGYKRQFPPNYRKQASAMNRVVKAIKHVHGTEFTYGPSSIMIYPTSGDATDWTFGVLGVTHSYGVELRPSLMDLYGFVLPPSFIAPVGKETFQGLKALAEVL</sequence>
<keyword evidence="20" id="KW-1185">Reference proteome</keyword>
<dbReference type="PRINTS" id="PR00765">
    <property type="entry name" value="CRBOXYPTASEA"/>
</dbReference>
<keyword evidence="15" id="KW-1015">Disulfide bond</keyword>
<dbReference type="Proteomes" id="UP000515163">
    <property type="component" value="Unplaced"/>
</dbReference>
<dbReference type="PANTHER" id="PTHR11705:SF143">
    <property type="entry name" value="SLL0236 PROTEIN"/>
    <property type="match status" value="1"/>
</dbReference>
<evidence type="ECO:0000256" key="6">
    <source>
        <dbReference type="ARBA" id="ARBA00022645"/>
    </source>
</evidence>
<keyword evidence="12" id="KW-0843">Virulence</keyword>
<evidence type="ECO:0000256" key="14">
    <source>
        <dbReference type="ARBA" id="ARBA00023145"/>
    </source>
</evidence>
<evidence type="ECO:0000256" key="4">
    <source>
        <dbReference type="ARBA" id="ARBA00005988"/>
    </source>
</evidence>
<evidence type="ECO:0000256" key="9">
    <source>
        <dbReference type="ARBA" id="ARBA00022729"/>
    </source>
</evidence>
<dbReference type="GeneID" id="116306476"/>
<dbReference type="SUPFAM" id="SSF54897">
    <property type="entry name" value="Protease propeptides/inhibitors"/>
    <property type="match status" value="1"/>
</dbReference>
<dbReference type="PANTHER" id="PTHR11705">
    <property type="entry name" value="PROTEASE FAMILY M14 CARBOXYPEPTIDASE A,B"/>
    <property type="match status" value="1"/>
</dbReference>
<evidence type="ECO:0000256" key="15">
    <source>
        <dbReference type="ARBA" id="ARBA00023157"/>
    </source>
</evidence>
<dbReference type="GO" id="GO:0005615">
    <property type="term" value="C:extracellular space"/>
    <property type="evidence" value="ECO:0007669"/>
    <property type="project" value="TreeGrafter"/>
</dbReference>
<evidence type="ECO:0000256" key="13">
    <source>
        <dbReference type="ARBA" id="ARBA00023049"/>
    </source>
</evidence>
<evidence type="ECO:0000256" key="10">
    <source>
        <dbReference type="ARBA" id="ARBA00022801"/>
    </source>
</evidence>
<accession>A0A6P8J2W6</accession>
<dbReference type="InterPro" id="IPR000834">
    <property type="entry name" value="Peptidase_M14"/>
</dbReference>
<comment type="similarity">
    <text evidence="4 17">Belongs to the peptidase M14 family.</text>
</comment>
<dbReference type="Pfam" id="PF02244">
    <property type="entry name" value="Propep_M14"/>
    <property type="match status" value="1"/>
</dbReference>
<evidence type="ECO:0000256" key="11">
    <source>
        <dbReference type="ARBA" id="ARBA00022833"/>
    </source>
</evidence>
<dbReference type="RefSeq" id="XP_031572403.1">
    <property type="nucleotide sequence ID" value="XM_031716543.1"/>
</dbReference>
<dbReference type="Gene3D" id="3.40.630.10">
    <property type="entry name" value="Zn peptidases"/>
    <property type="match status" value="1"/>
</dbReference>
<evidence type="ECO:0000259" key="19">
    <source>
        <dbReference type="PROSITE" id="PS52035"/>
    </source>
</evidence>
<dbReference type="FunFam" id="3.30.70.340:FF:000001">
    <property type="entry name" value="Carboxypeptidase A5"/>
    <property type="match status" value="1"/>
</dbReference>
<dbReference type="KEGG" id="aten:116306476"/>
<dbReference type="FunFam" id="3.40.630.10:FF:000040">
    <property type="entry name" value="zinc carboxypeptidase"/>
    <property type="match status" value="1"/>
</dbReference>
<reference evidence="21" key="1">
    <citation type="submission" date="2025-08" db="UniProtKB">
        <authorList>
            <consortium name="RefSeq"/>
        </authorList>
    </citation>
    <scope>IDENTIFICATION</scope>
</reference>
<keyword evidence="14" id="KW-0865">Zymogen</keyword>
<evidence type="ECO:0000256" key="3">
    <source>
        <dbReference type="ARBA" id="ARBA00004613"/>
    </source>
</evidence>
<keyword evidence="11" id="KW-0862">Zinc</keyword>
<evidence type="ECO:0000256" key="12">
    <source>
        <dbReference type="ARBA" id="ARBA00023026"/>
    </source>
</evidence>
<keyword evidence="8" id="KW-0479">Metal-binding</keyword>
<feature type="domain" description="Peptidase M14" evidence="19">
    <location>
        <begin position="123"/>
        <end position="422"/>
    </location>
</feature>
<evidence type="ECO:0000256" key="8">
    <source>
        <dbReference type="ARBA" id="ARBA00022723"/>
    </source>
</evidence>
<proteinExistence type="inferred from homology"/>
<dbReference type="PROSITE" id="PS52035">
    <property type="entry name" value="PEPTIDASE_M14"/>
    <property type="match status" value="1"/>
</dbReference>
<dbReference type="GO" id="GO:0008270">
    <property type="term" value="F:zinc ion binding"/>
    <property type="evidence" value="ECO:0007669"/>
    <property type="project" value="InterPro"/>
</dbReference>
<dbReference type="SUPFAM" id="SSF53187">
    <property type="entry name" value="Zn-dependent exopeptidases"/>
    <property type="match status" value="1"/>
</dbReference>
<gene>
    <name evidence="21" type="primary">LOC116306476</name>
</gene>
<dbReference type="InterPro" id="IPR036990">
    <property type="entry name" value="M14A-like_propep"/>
</dbReference>
<comment type="subcellular location">
    <subcellularLocation>
        <location evidence="3">Secreted</location>
    </subcellularLocation>
</comment>
<dbReference type="Pfam" id="PF00246">
    <property type="entry name" value="Peptidase_M14"/>
    <property type="match status" value="1"/>
</dbReference>
<dbReference type="InterPro" id="IPR057246">
    <property type="entry name" value="CARBOXYPEPT_ZN_1"/>
</dbReference>
<dbReference type="InterPro" id="IPR003146">
    <property type="entry name" value="M14A_act_pep"/>
</dbReference>
<dbReference type="PROSITE" id="PS00132">
    <property type="entry name" value="CARBOXYPEPT_ZN_1"/>
    <property type="match status" value="1"/>
</dbReference>
<protein>
    <submittedName>
        <fullName evidence="21">Carboxypeptidase B-like</fullName>
    </submittedName>
</protein>